<organism evidence="5">
    <name type="scientific">Tanacetum cinerariifolium</name>
    <name type="common">Dalmatian daisy</name>
    <name type="synonym">Chrysanthemum cinerariifolium</name>
    <dbReference type="NCBI Taxonomy" id="118510"/>
    <lineage>
        <taxon>Eukaryota</taxon>
        <taxon>Viridiplantae</taxon>
        <taxon>Streptophyta</taxon>
        <taxon>Embryophyta</taxon>
        <taxon>Tracheophyta</taxon>
        <taxon>Spermatophyta</taxon>
        <taxon>Magnoliopsida</taxon>
        <taxon>eudicotyledons</taxon>
        <taxon>Gunneridae</taxon>
        <taxon>Pentapetalae</taxon>
        <taxon>asterids</taxon>
        <taxon>campanulids</taxon>
        <taxon>Asterales</taxon>
        <taxon>Asteraceae</taxon>
        <taxon>Asteroideae</taxon>
        <taxon>Anthemideae</taxon>
        <taxon>Anthemidinae</taxon>
        <taxon>Tanacetum</taxon>
    </lineage>
</organism>
<dbReference type="PANTHER" id="PTHR47592:SF29">
    <property type="entry name" value="ZINC FINGER, CCHC-TYPE"/>
    <property type="match status" value="1"/>
</dbReference>
<feature type="domain" description="Retrovirus-related Pol polyprotein from transposon TNT 1-94-like beta-barrel" evidence="4">
    <location>
        <begin position="257"/>
        <end position="307"/>
    </location>
</feature>
<dbReference type="Pfam" id="PF22936">
    <property type="entry name" value="Pol_BBD"/>
    <property type="match status" value="1"/>
</dbReference>
<comment type="caution">
    <text evidence="5">The sequence shown here is derived from an EMBL/GenBank/DDBJ whole genome shotgun (WGS) entry which is preliminary data.</text>
</comment>
<proteinExistence type="predicted"/>
<dbReference type="GO" id="GO:0004190">
    <property type="term" value="F:aspartic-type endopeptidase activity"/>
    <property type="evidence" value="ECO:0007669"/>
    <property type="project" value="UniProtKB-KW"/>
</dbReference>
<name>A0A6L2JQ10_TANCI</name>
<keyword evidence="1" id="KW-0378">Hydrolase</keyword>
<feature type="domain" description="Reverse transcriptase Ty1/copia-type" evidence="3">
    <location>
        <begin position="487"/>
        <end position="565"/>
    </location>
</feature>
<dbReference type="InterPro" id="IPR043502">
    <property type="entry name" value="DNA/RNA_pol_sf"/>
</dbReference>
<evidence type="ECO:0000256" key="1">
    <source>
        <dbReference type="ARBA" id="ARBA00022750"/>
    </source>
</evidence>
<dbReference type="Pfam" id="PF07727">
    <property type="entry name" value="RVT_2"/>
    <property type="match status" value="1"/>
</dbReference>
<sequence length="811" mass="92716">MAAAAMKHMASSFTKLEKFEGLDFRRWQKKIHFMLFSMSVVYELTTPMPKDGGENLTVEQVRKRAKWDNDDYVCRCLILNGMSNSLFDIYQNVDTSKELWDTLKVKYMAEDASSKKFIVSNFTNYKMTDSRPVLDQYNELLGILERFTQYKMNMNESIKVSCIIDKLPSSWKDFKHTLKHLKEELTLVELGSHLRIEESLRAQDNDKPKGNNVAGPSVVNMLEHNNSSRYNDHKGKRKNHDTRANPNKKPKDDDVGWWVDSEATVHVYKDRCWFKTYESLNDGSILHMGNELTTLVHGRGCVDLRFYVIEPNDSVAINSIIESRDDIFDEHRFSSVPRLSQRSLVKGTEDSGGSVVSERVTDEIVQQSESELKKRKRHRTSNDFGHAFQLYLIEGPRDEVSDQHSYCFNVEDDPKIFDEAMKSQSTSRLQASGFQMDFKRKMKLDGNVEKFKAITIRLLIGMASIHNMIIHRMDVKTTFLNGDLEDEAPKQWHQKFDEVVLSNGYLLNQADKCVYRKFDASGKGVIICLYVDDMLIFGADQVQVDLTKEFLSSRFSMKDMGEADVILVSTPLDTYKKLMPNRGLAVSQLEYSRVISCLMYAMTCIRPDIAFTVGKLSRYTSNPRTQHWQAIQRVLKYLKKTMDYRLVYSGYPLVLEGYTDASWISNTEDNSSTSGWVLLLGDGAISWASKKQTCITGFIMESEFVALAAAGKEAKWLKNFLLEITLWVKPIASISIRCDSAATLAKAYSQMYNGKSRHLSVRHSMIRKLITNGVVYIEFVMSQQNLAGHLTKGLSRDLVIKSAEGMGLKSN</sequence>
<dbReference type="EMBL" id="BKCJ010001139">
    <property type="protein sequence ID" value="GEU39161.1"/>
    <property type="molecule type" value="Genomic_DNA"/>
</dbReference>
<evidence type="ECO:0000313" key="5">
    <source>
        <dbReference type="EMBL" id="GEU39161.1"/>
    </source>
</evidence>
<dbReference type="PANTHER" id="PTHR47592">
    <property type="entry name" value="PBF68 PROTEIN"/>
    <property type="match status" value="1"/>
</dbReference>
<accession>A0A6L2JQ10</accession>
<protein>
    <submittedName>
        <fullName evidence="5">Zinc finger, CCHC-type</fullName>
    </submittedName>
</protein>
<dbReference type="AlphaFoldDB" id="A0A6L2JQ10"/>
<dbReference type="SUPFAM" id="SSF56672">
    <property type="entry name" value="DNA/RNA polymerases"/>
    <property type="match status" value="1"/>
</dbReference>
<gene>
    <name evidence="5" type="ORF">Tci_011139</name>
</gene>
<evidence type="ECO:0000256" key="2">
    <source>
        <dbReference type="SAM" id="MobiDB-lite"/>
    </source>
</evidence>
<keyword evidence="1" id="KW-0645">Protease</keyword>
<evidence type="ECO:0000259" key="4">
    <source>
        <dbReference type="Pfam" id="PF22936"/>
    </source>
</evidence>
<evidence type="ECO:0000259" key="3">
    <source>
        <dbReference type="Pfam" id="PF07727"/>
    </source>
</evidence>
<dbReference type="CDD" id="cd09272">
    <property type="entry name" value="RNase_HI_RT_Ty1"/>
    <property type="match status" value="1"/>
</dbReference>
<dbReference type="InterPro" id="IPR054722">
    <property type="entry name" value="PolX-like_BBD"/>
</dbReference>
<feature type="region of interest" description="Disordered" evidence="2">
    <location>
        <begin position="226"/>
        <end position="253"/>
    </location>
</feature>
<keyword evidence="1" id="KW-0064">Aspartyl protease</keyword>
<reference evidence="5" key="1">
    <citation type="journal article" date="2019" name="Sci. Rep.">
        <title>Draft genome of Tanacetum cinerariifolium, the natural source of mosquito coil.</title>
        <authorList>
            <person name="Yamashiro T."/>
            <person name="Shiraishi A."/>
            <person name="Satake H."/>
            <person name="Nakayama K."/>
        </authorList>
    </citation>
    <scope>NUCLEOTIDE SEQUENCE</scope>
</reference>
<dbReference type="InterPro" id="IPR013103">
    <property type="entry name" value="RVT_2"/>
</dbReference>
<dbReference type="Pfam" id="PF14223">
    <property type="entry name" value="Retrotran_gag_2"/>
    <property type="match status" value="1"/>
</dbReference>